<keyword evidence="4 7" id="KW-0812">Transmembrane</keyword>
<proteinExistence type="predicted"/>
<dbReference type="EMBL" id="PVTO01000003">
    <property type="protein sequence ID" value="PRY83696.1"/>
    <property type="molecule type" value="Genomic_DNA"/>
</dbReference>
<feature type="transmembrane region" description="Helical" evidence="7">
    <location>
        <begin position="54"/>
        <end position="72"/>
    </location>
</feature>
<organism evidence="8 9">
    <name type="scientific">Alkalibacterium olivapovliticus</name>
    <dbReference type="NCBI Taxonomy" id="99907"/>
    <lineage>
        <taxon>Bacteria</taxon>
        <taxon>Bacillati</taxon>
        <taxon>Bacillota</taxon>
        <taxon>Bacilli</taxon>
        <taxon>Lactobacillales</taxon>
        <taxon>Carnobacteriaceae</taxon>
        <taxon>Alkalibacterium</taxon>
    </lineage>
</organism>
<dbReference type="GO" id="GO:0015293">
    <property type="term" value="F:symporter activity"/>
    <property type="evidence" value="ECO:0007669"/>
    <property type="project" value="InterPro"/>
</dbReference>
<feature type="transmembrane region" description="Helical" evidence="7">
    <location>
        <begin position="277"/>
        <end position="298"/>
    </location>
</feature>
<evidence type="ECO:0000313" key="9">
    <source>
        <dbReference type="Proteomes" id="UP000238205"/>
    </source>
</evidence>
<name>A0A2T0WAN9_9LACT</name>
<dbReference type="GO" id="GO:0008643">
    <property type="term" value="P:carbohydrate transport"/>
    <property type="evidence" value="ECO:0007669"/>
    <property type="project" value="InterPro"/>
</dbReference>
<dbReference type="Proteomes" id="UP000238205">
    <property type="component" value="Unassembled WGS sequence"/>
</dbReference>
<keyword evidence="9" id="KW-1185">Reference proteome</keyword>
<keyword evidence="3" id="KW-1003">Cell membrane</keyword>
<dbReference type="SUPFAM" id="SSF103473">
    <property type="entry name" value="MFS general substrate transporter"/>
    <property type="match status" value="1"/>
</dbReference>
<keyword evidence="5 7" id="KW-1133">Transmembrane helix</keyword>
<dbReference type="RefSeq" id="WP_211295398.1">
    <property type="nucleotide sequence ID" value="NZ_PVTO01000003.1"/>
</dbReference>
<dbReference type="GO" id="GO:0005886">
    <property type="term" value="C:plasma membrane"/>
    <property type="evidence" value="ECO:0007669"/>
    <property type="project" value="UniProtKB-SubCell"/>
</dbReference>
<evidence type="ECO:0000256" key="6">
    <source>
        <dbReference type="ARBA" id="ARBA00023136"/>
    </source>
</evidence>
<dbReference type="AlphaFoldDB" id="A0A2T0WAN9"/>
<dbReference type="InterPro" id="IPR036259">
    <property type="entry name" value="MFS_trans_sf"/>
</dbReference>
<dbReference type="InterPro" id="IPR039672">
    <property type="entry name" value="MFS_2"/>
</dbReference>
<feature type="transmembrane region" description="Helical" evidence="7">
    <location>
        <begin position="122"/>
        <end position="144"/>
    </location>
</feature>
<dbReference type="PANTHER" id="PTHR11328">
    <property type="entry name" value="MAJOR FACILITATOR SUPERFAMILY DOMAIN-CONTAINING PROTEIN"/>
    <property type="match status" value="1"/>
</dbReference>
<sequence>MMNVAYFATGVVGLGTVVVSTIITGSRMFDGLTDPVIGLWIDKTDGKYGKFRPFMLAGYLTMTTVVLLMFFTNRLVPDAMRMPYFILLYLIYIIGYTFQTAVTKSGQSVLTNDPEQRPMFSTFDISMTAIFFAGAGIYLANYLVPKYGSFNSAALFAEFTLTIIALSGVLTLLAIIGIWEKDCTEHFGTGKAVKINLKDMWEIDKGNRPLQMLIIAASTDKLGQTVATNSIVMVMLFGIIIGDYGLFGVISGILLIPNIIIAIFGTRLAGKFGTKKGYIASTWLSMIAYSGIFLLLVLGDPTQISLSNMGFMTIAFLTLFIIGNGVRTLSGGLVIPMIPDVTDYEYTERDDMLQV</sequence>
<protein>
    <submittedName>
        <fullName evidence="8">Na+/melibiose symporter-like transporter</fullName>
    </submittedName>
</protein>
<evidence type="ECO:0000256" key="2">
    <source>
        <dbReference type="ARBA" id="ARBA00022448"/>
    </source>
</evidence>
<dbReference type="GO" id="GO:0006814">
    <property type="term" value="P:sodium ion transport"/>
    <property type="evidence" value="ECO:0007669"/>
    <property type="project" value="InterPro"/>
</dbReference>
<evidence type="ECO:0000313" key="8">
    <source>
        <dbReference type="EMBL" id="PRY83696.1"/>
    </source>
</evidence>
<dbReference type="PROSITE" id="PS00872">
    <property type="entry name" value="NA_GALACTOSIDE_SYMP"/>
    <property type="match status" value="1"/>
</dbReference>
<evidence type="ECO:0000256" key="3">
    <source>
        <dbReference type="ARBA" id="ARBA00022475"/>
    </source>
</evidence>
<evidence type="ECO:0000256" key="5">
    <source>
        <dbReference type="ARBA" id="ARBA00022989"/>
    </source>
</evidence>
<comment type="subcellular location">
    <subcellularLocation>
        <location evidence="1">Cell membrane</location>
        <topology evidence="1">Multi-pass membrane protein</topology>
    </subcellularLocation>
</comment>
<feature type="transmembrane region" description="Helical" evidence="7">
    <location>
        <begin position="231"/>
        <end position="256"/>
    </location>
</feature>
<keyword evidence="2" id="KW-0813">Transport</keyword>
<feature type="transmembrane region" description="Helical" evidence="7">
    <location>
        <begin position="156"/>
        <end position="179"/>
    </location>
</feature>
<dbReference type="PANTHER" id="PTHR11328:SF24">
    <property type="entry name" value="MAJOR FACILITATOR SUPERFAMILY (MFS) PROFILE DOMAIN-CONTAINING PROTEIN"/>
    <property type="match status" value="1"/>
</dbReference>
<accession>A0A2T0WAN9</accession>
<evidence type="ECO:0000256" key="4">
    <source>
        <dbReference type="ARBA" id="ARBA00022692"/>
    </source>
</evidence>
<dbReference type="InterPro" id="IPR018043">
    <property type="entry name" value="Na/Gal_symport_CS"/>
</dbReference>
<reference evidence="8 9" key="1">
    <citation type="submission" date="2018-03" db="EMBL/GenBank/DDBJ databases">
        <title>Genomic Encyclopedia of Archaeal and Bacterial Type Strains, Phase II (KMG-II): from individual species to whole genera.</title>
        <authorList>
            <person name="Goeker M."/>
        </authorList>
    </citation>
    <scope>NUCLEOTIDE SEQUENCE [LARGE SCALE GENOMIC DNA]</scope>
    <source>
        <strain evidence="8 9">DSM 13175</strain>
    </source>
</reference>
<feature type="transmembrane region" description="Helical" evidence="7">
    <location>
        <begin position="84"/>
        <end position="102"/>
    </location>
</feature>
<gene>
    <name evidence="8" type="ORF">CLV38_103119</name>
</gene>
<evidence type="ECO:0000256" key="1">
    <source>
        <dbReference type="ARBA" id="ARBA00004651"/>
    </source>
</evidence>
<keyword evidence="6 7" id="KW-0472">Membrane</keyword>
<evidence type="ECO:0000256" key="7">
    <source>
        <dbReference type="SAM" id="Phobius"/>
    </source>
</evidence>
<comment type="caution">
    <text evidence="8">The sequence shown here is derived from an EMBL/GenBank/DDBJ whole genome shotgun (WGS) entry which is preliminary data.</text>
</comment>
<dbReference type="Pfam" id="PF13347">
    <property type="entry name" value="MFS_2"/>
    <property type="match status" value="1"/>
</dbReference>